<name>A0A314L3I7_NICAT</name>
<dbReference type="InterPro" id="IPR054722">
    <property type="entry name" value="PolX-like_BBD"/>
</dbReference>
<sequence>NYMLWRELFLPVFKGHGVYGFIDGSYPCPESTLTMDNGTSVTNPAFQQWVQLDSIVLSWIQATISQEILQAIIRPNQILIARKAWLQIERLFHDHVSSRTLQLKIQFHNLKKGSLSIADYVHRLKSISDALTSIGNPISDSDLVLQILSGLPSEYLSVSTSISTRVPLPTFLETRSLLFLYETQLTGFSSTASDSSTALVAKKNSSSQGRGRGRNSNAPHSTISSVYPTYPFSSSFQCQLCFQPTHAARDCPFLGSKALFFELQSSSSGHSYTPPSNPQWYVDTGASSHMTPTTSNLSSIQPYNGNDSVMVGNSNQLPISYTGNGNISTHSSTFSLKNILVVPTLSCNLLSVRKFTSDNNCSIDFDAFGFSIKDYKTK</sequence>
<feature type="compositionally biased region" description="Low complexity" evidence="1">
    <location>
        <begin position="204"/>
        <end position="217"/>
    </location>
</feature>
<dbReference type="Proteomes" id="UP000187609">
    <property type="component" value="Unassembled WGS sequence"/>
</dbReference>
<dbReference type="Pfam" id="PF14223">
    <property type="entry name" value="Retrotran_gag_2"/>
    <property type="match status" value="1"/>
</dbReference>
<dbReference type="Gramene" id="OIT36271">
    <property type="protein sequence ID" value="OIT36271"/>
    <property type="gene ID" value="A4A49_63595"/>
</dbReference>
<dbReference type="PANTHER" id="PTHR47481">
    <property type="match status" value="1"/>
</dbReference>
<accession>A0A314L3I7</accession>
<reference evidence="3" key="1">
    <citation type="submission" date="2016-11" db="EMBL/GenBank/DDBJ databases">
        <title>The genome of Nicotiana attenuata.</title>
        <authorList>
            <person name="Xu S."/>
            <person name="Brockmoeller T."/>
            <person name="Gaquerel E."/>
            <person name="Navarro A."/>
            <person name="Kuhl H."/>
            <person name="Gase K."/>
            <person name="Ling Z."/>
            <person name="Zhou W."/>
            <person name="Kreitzer C."/>
            <person name="Stanke M."/>
            <person name="Tang H."/>
            <person name="Lyons E."/>
            <person name="Pandey P."/>
            <person name="Pandey S.P."/>
            <person name="Timmermann B."/>
            <person name="Baldwin I.T."/>
        </authorList>
    </citation>
    <scope>NUCLEOTIDE SEQUENCE [LARGE SCALE GENOMIC DNA]</scope>
    <source>
        <strain evidence="3">UT</strain>
    </source>
</reference>
<dbReference type="EMBL" id="MJEQ01000450">
    <property type="protein sequence ID" value="OIT36271.1"/>
    <property type="molecule type" value="Genomic_DNA"/>
</dbReference>
<feature type="domain" description="Retrovirus-related Pol polyprotein from transposon TNT 1-94-like beta-barrel" evidence="2">
    <location>
        <begin position="280"/>
        <end position="357"/>
    </location>
</feature>
<dbReference type="AlphaFoldDB" id="A0A314L3I7"/>
<feature type="region of interest" description="Disordered" evidence="1">
    <location>
        <begin position="199"/>
        <end position="222"/>
    </location>
</feature>
<comment type="caution">
    <text evidence="3">The sequence shown here is derived from an EMBL/GenBank/DDBJ whole genome shotgun (WGS) entry which is preliminary data.</text>
</comment>
<keyword evidence="4" id="KW-1185">Reference proteome</keyword>
<evidence type="ECO:0000256" key="1">
    <source>
        <dbReference type="SAM" id="MobiDB-lite"/>
    </source>
</evidence>
<feature type="non-terminal residue" evidence="3">
    <location>
        <position position="378"/>
    </location>
</feature>
<evidence type="ECO:0000259" key="2">
    <source>
        <dbReference type="Pfam" id="PF22936"/>
    </source>
</evidence>
<organism evidence="3 4">
    <name type="scientific">Nicotiana attenuata</name>
    <name type="common">Coyote tobacco</name>
    <dbReference type="NCBI Taxonomy" id="49451"/>
    <lineage>
        <taxon>Eukaryota</taxon>
        <taxon>Viridiplantae</taxon>
        <taxon>Streptophyta</taxon>
        <taxon>Embryophyta</taxon>
        <taxon>Tracheophyta</taxon>
        <taxon>Spermatophyta</taxon>
        <taxon>Magnoliopsida</taxon>
        <taxon>eudicotyledons</taxon>
        <taxon>Gunneridae</taxon>
        <taxon>Pentapetalae</taxon>
        <taxon>asterids</taxon>
        <taxon>lamiids</taxon>
        <taxon>Solanales</taxon>
        <taxon>Solanaceae</taxon>
        <taxon>Nicotianoideae</taxon>
        <taxon>Nicotianeae</taxon>
        <taxon>Nicotiana</taxon>
    </lineage>
</organism>
<feature type="non-terminal residue" evidence="3">
    <location>
        <position position="1"/>
    </location>
</feature>
<protein>
    <recommendedName>
        <fullName evidence="2">Retrovirus-related Pol polyprotein from transposon TNT 1-94-like beta-barrel domain-containing protein</fullName>
    </recommendedName>
</protein>
<dbReference type="PANTHER" id="PTHR47481:SF29">
    <property type="entry name" value="RETROTRANSPOSON GAG DOMAIN-CONTAINING PROTEIN"/>
    <property type="match status" value="1"/>
</dbReference>
<evidence type="ECO:0000313" key="3">
    <source>
        <dbReference type="EMBL" id="OIT36271.1"/>
    </source>
</evidence>
<evidence type="ECO:0000313" key="4">
    <source>
        <dbReference type="Proteomes" id="UP000187609"/>
    </source>
</evidence>
<gene>
    <name evidence="3" type="ORF">A4A49_63595</name>
</gene>
<dbReference type="Pfam" id="PF22936">
    <property type="entry name" value="Pol_BBD"/>
    <property type="match status" value="1"/>
</dbReference>
<proteinExistence type="predicted"/>